<dbReference type="Proteomes" id="UP001201812">
    <property type="component" value="Unassembled WGS sequence"/>
</dbReference>
<keyword evidence="7" id="KW-0496">Mitochondrion</keyword>
<dbReference type="Pfam" id="PF01553">
    <property type="entry name" value="Acyltransferase"/>
    <property type="match status" value="1"/>
</dbReference>
<dbReference type="GO" id="GO:0047184">
    <property type="term" value="F:1-acylglycerophosphocholine O-acyltransferase activity"/>
    <property type="evidence" value="ECO:0007669"/>
    <property type="project" value="TreeGrafter"/>
</dbReference>
<proteinExistence type="inferred from homology"/>
<evidence type="ECO:0000256" key="7">
    <source>
        <dbReference type="ARBA" id="ARBA00023128"/>
    </source>
</evidence>
<evidence type="ECO:0000313" key="15">
    <source>
        <dbReference type="EMBL" id="KAI1715464.1"/>
    </source>
</evidence>
<dbReference type="InterPro" id="IPR002123">
    <property type="entry name" value="Plipid/glycerol_acylTrfase"/>
</dbReference>
<reference evidence="15" key="1">
    <citation type="submission" date="2022-01" db="EMBL/GenBank/DDBJ databases">
        <title>Genome Sequence Resource for Two Populations of Ditylenchus destructor, the Migratory Endoparasitic Phytonematode.</title>
        <authorList>
            <person name="Zhang H."/>
            <person name="Lin R."/>
            <person name="Xie B."/>
        </authorList>
    </citation>
    <scope>NUCLEOTIDE SEQUENCE</scope>
    <source>
        <strain evidence="15">BazhouSP</strain>
    </source>
</reference>
<dbReference type="EMBL" id="JAKKPZ010000011">
    <property type="protein sequence ID" value="KAI1715464.1"/>
    <property type="molecule type" value="Genomic_DNA"/>
</dbReference>
<evidence type="ECO:0000256" key="4">
    <source>
        <dbReference type="ARBA" id="ARBA00022787"/>
    </source>
</evidence>
<comment type="catalytic activity">
    <reaction evidence="11">
        <text>1'-[1,2-diacyl-sn-glycero-3-phospho],3'-[1-acyl-sn-glycero-3-phospho]-glycerol + a 1,2-diacyl-sn-glycero-3-phosphocholine = a cardiolipin + a 1-acyl-sn-glycero-3-phosphocholine</text>
        <dbReference type="Rhea" id="RHEA:33731"/>
        <dbReference type="ChEBI" id="CHEBI:57643"/>
        <dbReference type="ChEBI" id="CHEBI:58168"/>
        <dbReference type="ChEBI" id="CHEBI:62237"/>
        <dbReference type="ChEBI" id="CHEBI:64743"/>
    </reaction>
    <physiologicalReaction direction="left-to-right" evidence="11">
        <dbReference type="Rhea" id="RHEA:33732"/>
    </physiologicalReaction>
    <physiologicalReaction direction="right-to-left" evidence="11">
        <dbReference type="Rhea" id="RHEA:33733"/>
    </physiologicalReaction>
</comment>
<keyword evidence="3" id="KW-0808">Transferase</keyword>
<name>A0AAD4R7U6_9BILA</name>
<keyword evidence="8" id="KW-0472">Membrane</keyword>
<accession>A0AAD4R7U6</accession>
<evidence type="ECO:0000256" key="1">
    <source>
        <dbReference type="ARBA" id="ARBA00004137"/>
    </source>
</evidence>
<evidence type="ECO:0000313" key="16">
    <source>
        <dbReference type="Proteomes" id="UP001201812"/>
    </source>
</evidence>
<evidence type="ECO:0000256" key="13">
    <source>
        <dbReference type="RuleBase" id="RU365062"/>
    </source>
</evidence>
<dbReference type="GO" id="GO:0035965">
    <property type="term" value="P:cardiolipin acyl-chain remodeling"/>
    <property type="evidence" value="ECO:0007669"/>
    <property type="project" value="TreeGrafter"/>
</dbReference>
<evidence type="ECO:0000256" key="9">
    <source>
        <dbReference type="ARBA" id="ARBA00023315"/>
    </source>
</evidence>
<keyword evidence="5" id="KW-0999">Mitochondrion inner membrane</keyword>
<sequence>MAPQSPLSNELNFPWPFPKEPSRFYQIKSKVTLTFVYFCSKMMFCGLNKLIVKNKQTFIDALEDRSRPLITISNHRSNVDDPLFWSILSIREFFRNMDRFRYTLAAHNICFTRPLHTSLFSLGRCVPCVRGAGVFQTGVDFCVDALSKNGWVHMFPEGKVTKLPIRIKWGISRLIAEPKTAPILLPIWLNGMQNVWPDQAPYYPKVGKVVEITVGNPIDTRDLLKNLKGQTELDRRKEIADLVQAALFDLGKTQLSS</sequence>
<dbReference type="SMART" id="SM00563">
    <property type="entry name" value="PlsC"/>
    <property type="match status" value="1"/>
</dbReference>
<evidence type="ECO:0000256" key="12">
    <source>
        <dbReference type="ARBA" id="ARBA00049543"/>
    </source>
</evidence>
<dbReference type="InterPro" id="IPR000872">
    <property type="entry name" value="Tafazzin"/>
</dbReference>
<dbReference type="PRINTS" id="PR00979">
    <property type="entry name" value="TAFAZZIN"/>
</dbReference>
<evidence type="ECO:0000256" key="5">
    <source>
        <dbReference type="ARBA" id="ARBA00022792"/>
    </source>
</evidence>
<comment type="caution">
    <text evidence="15">The sequence shown here is derived from an EMBL/GenBank/DDBJ whole genome shotgun (WGS) entry which is preliminary data.</text>
</comment>
<comment type="subcellular location">
    <subcellularLocation>
        <location evidence="1">Mitochondrion inner membrane</location>
        <topology evidence="1">Peripheral membrane protein</topology>
        <orientation evidence="1">Intermembrane side</orientation>
    </subcellularLocation>
    <subcellularLocation>
        <location evidence="10">Mitochondrion outer membrane</location>
        <topology evidence="10">Peripheral membrane protein</topology>
        <orientation evidence="10">Intermembrane side</orientation>
    </subcellularLocation>
</comment>
<evidence type="ECO:0000256" key="6">
    <source>
        <dbReference type="ARBA" id="ARBA00023098"/>
    </source>
</evidence>
<gene>
    <name evidence="15" type="ORF">DdX_07781</name>
</gene>
<feature type="domain" description="Phospholipid/glycerol acyltransferase" evidence="14">
    <location>
        <begin position="69"/>
        <end position="192"/>
    </location>
</feature>
<keyword evidence="6" id="KW-0443">Lipid metabolism</keyword>
<dbReference type="GO" id="GO:0005743">
    <property type="term" value="C:mitochondrial inner membrane"/>
    <property type="evidence" value="ECO:0007669"/>
    <property type="project" value="UniProtKB-SubCell"/>
</dbReference>
<comment type="similarity">
    <text evidence="2 13">Belongs to the taffazin family.</text>
</comment>
<evidence type="ECO:0000256" key="10">
    <source>
        <dbReference type="ARBA" id="ARBA00024323"/>
    </source>
</evidence>
<dbReference type="SUPFAM" id="SSF69593">
    <property type="entry name" value="Glycerol-3-phosphate (1)-acyltransferase"/>
    <property type="match status" value="1"/>
</dbReference>
<evidence type="ECO:0000259" key="14">
    <source>
        <dbReference type="SMART" id="SM00563"/>
    </source>
</evidence>
<keyword evidence="16" id="KW-1185">Reference proteome</keyword>
<comment type="catalytic activity">
    <reaction evidence="12">
        <text>1,2-di-(9Z-octadecenoyl)-sn-glycero-3-phosphocholine + 1-hexadecanoyl-sn-glycero-3-phosphocholine = 1-hexadecanoyl-2-(9Z-octadecenoyl)-sn-glycero-3-phosphocholine + 1-(9Z-octadecenoyl)-sn-glycero-3-phosphocholine</text>
        <dbReference type="Rhea" id="RHEA:43816"/>
        <dbReference type="ChEBI" id="CHEBI:28610"/>
        <dbReference type="ChEBI" id="CHEBI:72998"/>
        <dbReference type="ChEBI" id="CHEBI:73001"/>
        <dbReference type="ChEBI" id="CHEBI:74669"/>
    </reaction>
    <physiologicalReaction direction="left-to-right" evidence="12">
        <dbReference type="Rhea" id="RHEA:43817"/>
    </physiologicalReaction>
    <physiologicalReaction direction="right-to-left" evidence="12">
        <dbReference type="Rhea" id="RHEA:43818"/>
    </physiologicalReaction>
</comment>
<protein>
    <recommendedName>
        <fullName evidence="13">Tafazzin family protein</fullName>
    </recommendedName>
</protein>
<keyword evidence="9 15" id="KW-0012">Acyltransferase</keyword>
<evidence type="ECO:0000256" key="2">
    <source>
        <dbReference type="ARBA" id="ARBA00010524"/>
    </source>
</evidence>
<evidence type="ECO:0000256" key="8">
    <source>
        <dbReference type="ARBA" id="ARBA00023136"/>
    </source>
</evidence>
<dbReference type="CDD" id="cd07989">
    <property type="entry name" value="LPLAT_AGPAT-like"/>
    <property type="match status" value="1"/>
</dbReference>
<organism evidence="15 16">
    <name type="scientific">Ditylenchus destructor</name>
    <dbReference type="NCBI Taxonomy" id="166010"/>
    <lineage>
        <taxon>Eukaryota</taxon>
        <taxon>Metazoa</taxon>
        <taxon>Ecdysozoa</taxon>
        <taxon>Nematoda</taxon>
        <taxon>Chromadorea</taxon>
        <taxon>Rhabditida</taxon>
        <taxon>Tylenchina</taxon>
        <taxon>Tylenchomorpha</taxon>
        <taxon>Sphaerularioidea</taxon>
        <taxon>Anguinidae</taxon>
        <taxon>Anguininae</taxon>
        <taxon>Ditylenchus</taxon>
    </lineage>
</organism>
<keyword evidence="4" id="KW-1000">Mitochondrion outer membrane</keyword>
<evidence type="ECO:0000256" key="3">
    <source>
        <dbReference type="ARBA" id="ARBA00022679"/>
    </source>
</evidence>
<dbReference type="GO" id="GO:0005741">
    <property type="term" value="C:mitochondrial outer membrane"/>
    <property type="evidence" value="ECO:0007669"/>
    <property type="project" value="UniProtKB-SubCell"/>
</dbReference>
<dbReference type="AlphaFoldDB" id="A0AAD4R7U6"/>
<dbReference type="GO" id="GO:0007007">
    <property type="term" value="P:inner mitochondrial membrane organization"/>
    <property type="evidence" value="ECO:0007669"/>
    <property type="project" value="TreeGrafter"/>
</dbReference>
<evidence type="ECO:0000256" key="11">
    <source>
        <dbReference type="ARBA" id="ARBA00047906"/>
    </source>
</evidence>
<dbReference type="PANTHER" id="PTHR12497">
    <property type="entry name" value="TAZ PROTEIN TAFAZZIN"/>
    <property type="match status" value="1"/>
</dbReference>
<dbReference type="PANTHER" id="PTHR12497:SF0">
    <property type="entry name" value="TAFAZZIN"/>
    <property type="match status" value="1"/>
</dbReference>